<accession>A0A1G4KGU5</accession>
<name>A0A1G4KGU5_9SACH</name>
<protein>
    <submittedName>
        <fullName evidence="1">LAME_0H12750g1_1</fullName>
    </submittedName>
</protein>
<gene>
    <name evidence="1" type="ORF">LAME_0H12750G</name>
</gene>
<dbReference type="OrthoDB" id="4039294at2759"/>
<dbReference type="Proteomes" id="UP000191144">
    <property type="component" value="Chromosome H"/>
</dbReference>
<organism evidence="1 2">
    <name type="scientific">Lachancea meyersii CBS 8951</name>
    <dbReference type="NCBI Taxonomy" id="1266667"/>
    <lineage>
        <taxon>Eukaryota</taxon>
        <taxon>Fungi</taxon>
        <taxon>Dikarya</taxon>
        <taxon>Ascomycota</taxon>
        <taxon>Saccharomycotina</taxon>
        <taxon>Saccharomycetes</taxon>
        <taxon>Saccharomycetales</taxon>
        <taxon>Saccharomycetaceae</taxon>
        <taxon>Lachancea</taxon>
    </lineage>
</organism>
<keyword evidence="2" id="KW-1185">Reference proteome</keyword>
<reference evidence="2" key="1">
    <citation type="submission" date="2016-03" db="EMBL/GenBank/DDBJ databases">
        <authorList>
            <person name="Devillers Hugo."/>
        </authorList>
    </citation>
    <scope>NUCLEOTIDE SEQUENCE [LARGE SCALE GENOMIC DNA]</scope>
</reference>
<proteinExistence type="predicted"/>
<sequence>MSRSFYQDDANKSKSIETPLVPDLVTLTDITTTTLSNGNQIYNSKTLDEWFSAVRGTVVHNYQIYKSELETQKSAVSNEYQSLKKHVSDNVLTDSYENQELLVPASVLAVGAFFGGRVLSNRRNWGVSSSLAGRIFTSIPSRMLLPCTLAGVVFSQVTPVTWSQAVRVVERDLVPDEWVSAYHQTWESMHTDGVGKKWTKMTEILEKSLQRSIRTCREYVIGNQR</sequence>
<evidence type="ECO:0000313" key="2">
    <source>
        <dbReference type="Proteomes" id="UP000191144"/>
    </source>
</evidence>
<evidence type="ECO:0000313" key="1">
    <source>
        <dbReference type="EMBL" id="SCV03728.1"/>
    </source>
</evidence>
<dbReference type="AlphaFoldDB" id="A0A1G4KGU5"/>
<dbReference type="EMBL" id="LT598480">
    <property type="protein sequence ID" value="SCV03728.1"/>
    <property type="molecule type" value="Genomic_DNA"/>
</dbReference>